<name>A0A127A3M7_9MICC</name>
<gene>
    <name evidence="2" type="ORF">SA2016_3112</name>
</gene>
<evidence type="ECO:0008006" key="4">
    <source>
        <dbReference type="Google" id="ProtNLM"/>
    </source>
</evidence>
<sequence length="154" mass="15363" precursor="true">MRARTRNAASGRPTGPSLLAGAAAAALAVAVLAGCGSAAPASPPPQSSAKGTTVAACQHTGAYKLVPSVNGSYPLLPVSPRGADATPRVRLVSARPAADPATVDLSLIADDPALGGPKEFPGLTVGETAEYAGYTVRVTAICEGEVWFDLTARP</sequence>
<organism evidence="2 3">
    <name type="scientific">Sinomonas atrocyanea</name>
    <dbReference type="NCBI Taxonomy" id="37927"/>
    <lineage>
        <taxon>Bacteria</taxon>
        <taxon>Bacillati</taxon>
        <taxon>Actinomycetota</taxon>
        <taxon>Actinomycetes</taxon>
        <taxon>Micrococcales</taxon>
        <taxon>Micrococcaceae</taxon>
        <taxon>Sinomonas</taxon>
    </lineage>
</organism>
<dbReference type="RefSeq" id="WP_229710888.1">
    <property type="nucleotide sequence ID" value="NZ_BJMO01000021.1"/>
</dbReference>
<evidence type="ECO:0000313" key="2">
    <source>
        <dbReference type="EMBL" id="AMM33777.1"/>
    </source>
</evidence>
<dbReference type="PROSITE" id="PS51257">
    <property type="entry name" value="PROKAR_LIPOPROTEIN"/>
    <property type="match status" value="1"/>
</dbReference>
<protein>
    <recommendedName>
        <fullName evidence="4">Lipoprotein</fullName>
    </recommendedName>
</protein>
<evidence type="ECO:0000256" key="1">
    <source>
        <dbReference type="SAM" id="SignalP"/>
    </source>
</evidence>
<dbReference type="Proteomes" id="UP000070134">
    <property type="component" value="Chromosome"/>
</dbReference>
<feature type="chain" id="PRO_5039340288" description="Lipoprotein" evidence="1">
    <location>
        <begin position="34"/>
        <end position="154"/>
    </location>
</feature>
<evidence type="ECO:0000313" key="3">
    <source>
        <dbReference type="Proteomes" id="UP000070134"/>
    </source>
</evidence>
<keyword evidence="3" id="KW-1185">Reference proteome</keyword>
<dbReference type="AlphaFoldDB" id="A0A127A3M7"/>
<proteinExistence type="predicted"/>
<dbReference type="STRING" id="37927.SA2016_3112"/>
<keyword evidence="1" id="KW-0732">Signal</keyword>
<dbReference type="KEGG" id="satk:SA2016_3112"/>
<reference evidence="2 3" key="1">
    <citation type="submission" date="2016-02" db="EMBL/GenBank/DDBJ databases">
        <title>Complete genome of Sinomonas atrocyanea KCTC 3377.</title>
        <authorList>
            <person name="Kim K.M."/>
        </authorList>
    </citation>
    <scope>NUCLEOTIDE SEQUENCE [LARGE SCALE GENOMIC DNA]</scope>
    <source>
        <strain evidence="2 3">KCTC 3377</strain>
    </source>
</reference>
<accession>A0A127A3M7</accession>
<feature type="signal peptide" evidence="1">
    <location>
        <begin position="1"/>
        <end position="33"/>
    </location>
</feature>
<dbReference type="EMBL" id="CP014518">
    <property type="protein sequence ID" value="AMM33777.1"/>
    <property type="molecule type" value="Genomic_DNA"/>
</dbReference>